<comment type="caution">
    <text evidence="3">The sequence shown here is derived from an EMBL/GenBank/DDBJ whole genome shotgun (WGS) entry which is preliminary data.</text>
</comment>
<feature type="compositionally biased region" description="Basic and acidic residues" evidence="2">
    <location>
        <begin position="55"/>
        <end position="66"/>
    </location>
</feature>
<feature type="region of interest" description="Disordered" evidence="2">
    <location>
        <begin position="462"/>
        <end position="530"/>
    </location>
</feature>
<feature type="region of interest" description="Disordered" evidence="2">
    <location>
        <begin position="922"/>
        <end position="941"/>
    </location>
</feature>
<dbReference type="Proteomes" id="UP000572268">
    <property type="component" value="Unassembled WGS sequence"/>
</dbReference>
<evidence type="ECO:0000256" key="1">
    <source>
        <dbReference type="SAM" id="Coils"/>
    </source>
</evidence>
<gene>
    <name evidence="3" type="ORF">FOL46_003591</name>
</gene>
<feature type="coiled-coil region" evidence="1">
    <location>
        <begin position="730"/>
        <end position="830"/>
    </location>
</feature>
<feature type="compositionally biased region" description="Low complexity" evidence="2">
    <location>
        <begin position="519"/>
        <end position="529"/>
    </location>
</feature>
<feature type="compositionally biased region" description="Basic and acidic residues" evidence="2">
    <location>
        <begin position="633"/>
        <end position="647"/>
    </location>
</feature>
<feature type="compositionally biased region" description="Polar residues" evidence="2">
    <location>
        <begin position="82"/>
        <end position="91"/>
    </location>
</feature>
<feature type="region of interest" description="Disordered" evidence="2">
    <location>
        <begin position="628"/>
        <end position="647"/>
    </location>
</feature>
<dbReference type="PANTHER" id="PTHR43049:SF1">
    <property type="entry name" value="EARLY ENDOSOME ANTIGEN"/>
    <property type="match status" value="1"/>
</dbReference>
<accession>A0A7J6M205</accession>
<evidence type="ECO:0000313" key="3">
    <source>
        <dbReference type="EMBL" id="KAF4665534.1"/>
    </source>
</evidence>
<keyword evidence="1" id="KW-0175">Coiled coil</keyword>
<protein>
    <submittedName>
        <fullName evidence="3">Uncharacterized protein</fullName>
    </submittedName>
</protein>
<feature type="compositionally biased region" description="Basic and acidic residues" evidence="2">
    <location>
        <begin position="395"/>
        <end position="404"/>
    </location>
</feature>
<feature type="compositionally biased region" description="Low complexity" evidence="2">
    <location>
        <begin position="668"/>
        <end position="678"/>
    </location>
</feature>
<sequence>MAPQQVMSSARGGLEYSYGADRQMAPPPGPSPKSPPTQSMRGAMGGPPPPPPMSRMDEMPAHDDYARAPPPPPRRQPYPPQNSHAQYSTQSSDRELPPRDYRARQPESDEPLRRDVLHYIYEQTSNVHQHSEECTAAIMQCLTQLLNALEIGMHKTEGRVIENMSLNAEVQHDLMKSLSKLDTVTRYCSDNEAHLVENLSETKSSARFIQQRFEQDGNKLDSIQTHLMQLTRQVQEAPTYNDMKAHNEETISAISSRFASLYSTLQKLGHDVAEVKAQNVTLMSALTSVSERLSWLERADQDRLRRSSATSTPKAVIPTTAPHIRTSGAAAVSSNEVDLLSSNDMSYGAAVDMPLREQRYEDTVKVAPVFEHSRPPPPSTIPRGSGPIEAENAEDSPRHSKDEEAPCQVGQEETEVIREATPIPQAAAAIDASPAYEVDDSSEVKKSELLLSSASDLVEMSRQETMDAEYTSPLLSSEYREESAGSSAKPDDGPEGNAVCKSPTAPPGLVPEPQEARPSSEVPEQQQPQWCSGVAEDIELPVASFSTVKDGAPRETADELVKAMTEEGLKAESDDQGVIWNTGARTRALAGGFCDAGLAQLVALEAAGSENLRIDIAKLDVEGLRGQPQLAHDFGRPSDVQRFRRDSSRLSLDGSKLRLPRASAAKGSPSPKVKAAADSPPPAKDPESLLAEKDEKLERAIKEIEAGKIALAAERAKTRTLVQKRVDDLAKKHAVEIAELEENIRELESTIKGEQESLKKAAKISDENNTLRVRIRDYESKLEGAKNKIARLETQLKVKDEDVLTSTRLVKNLTEQRDLFKAQLEGLDSQPPSTVLLASAARYEALVGAHKQALESEQKARGEAADLRVKNEAHARETARLHAEVNALKNKIIRDQQDHLAERDRMSETFNQRIEEITREFADSVSTHAEERRRSEGGPTEKLKLRVEELTLERDALLGELEEYRGGATVGDSTDMIE</sequence>
<feature type="compositionally biased region" description="Basic and acidic residues" evidence="2">
    <location>
        <begin position="92"/>
        <end position="111"/>
    </location>
</feature>
<feature type="region of interest" description="Disordered" evidence="2">
    <location>
        <begin position="368"/>
        <end position="408"/>
    </location>
</feature>
<evidence type="ECO:0000313" key="4">
    <source>
        <dbReference type="Proteomes" id="UP000572268"/>
    </source>
</evidence>
<feature type="region of interest" description="Disordered" evidence="2">
    <location>
        <begin position="1"/>
        <end position="111"/>
    </location>
</feature>
<reference evidence="3 4" key="1">
    <citation type="submission" date="2020-04" db="EMBL/GenBank/DDBJ databases">
        <title>Perkinsus olseni comparative genomics.</title>
        <authorList>
            <person name="Bogema D.R."/>
        </authorList>
    </citation>
    <scope>NUCLEOTIDE SEQUENCE [LARGE SCALE GENOMIC DNA]</scope>
    <source>
        <strain evidence="3">ATCC PRA-31</strain>
    </source>
</reference>
<feature type="region of interest" description="Disordered" evidence="2">
    <location>
        <begin position="654"/>
        <end position="689"/>
    </location>
</feature>
<name>A0A7J6M205_PEROL</name>
<dbReference type="AlphaFoldDB" id="A0A7J6M205"/>
<dbReference type="PANTHER" id="PTHR43049">
    <property type="entry name" value="EARLY ENDOSOME ANTIGEN"/>
    <property type="match status" value="1"/>
</dbReference>
<feature type="compositionally biased region" description="Pro residues" evidence="2">
    <location>
        <begin position="68"/>
        <end position="80"/>
    </location>
</feature>
<proteinExistence type="predicted"/>
<feature type="compositionally biased region" description="Pro residues" evidence="2">
    <location>
        <begin position="25"/>
        <end position="35"/>
    </location>
</feature>
<evidence type="ECO:0000256" key="2">
    <source>
        <dbReference type="SAM" id="MobiDB-lite"/>
    </source>
</evidence>
<organism evidence="3 4">
    <name type="scientific">Perkinsus olseni</name>
    <name type="common">Perkinsus atlanticus</name>
    <dbReference type="NCBI Taxonomy" id="32597"/>
    <lineage>
        <taxon>Eukaryota</taxon>
        <taxon>Sar</taxon>
        <taxon>Alveolata</taxon>
        <taxon>Perkinsozoa</taxon>
        <taxon>Perkinsea</taxon>
        <taxon>Perkinsida</taxon>
        <taxon>Perkinsidae</taxon>
        <taxon>Perkinsus</taxon>
    </lineage>
</organism>
<dbReference type="EMBL" id="JABANN010000229">
    <property type="protein sequence ID" value="KAF4665534.1"/>
    <property type="molecule type" value="Genomic_DNA"/>
</dbReference>